<evidence type="ECO:0000256" key="4">
    <source>
        <dbReference type="ARBA" id="ARBA00023163"/>
    </source>
</evidence>
<proteinExistence type="inferred from homology"/>
<dbReference type="Gene3D" id="1.10.1740.10">
    <property type="match status" value="1"/>
</dbReference>
<dbReference type="GO" id="GO:0003677">
    <property type="term" value="F:DNA binding"/>
    <property type="evidence" value="ECO:0007669"/>
    <property type="project" value="InterPro"/>
</dbReference>
<dbReference type="PANTHER" id="PTHR43133">
    <property type="entry name" value="RNA POLYMERASE ECF-TYPE SIGMA FACTO"/>
    <property type="match status" value="1"/>
</dbReference>
<dbReference type="InterPro" id="IPR039425">
    <property type="entry name" value="RNA_pol_sigma-70-like"/>
</dbReference>
<evidence type="ECO:0000313" key="8">
    <source>
        <dbReference type="Proteomes" id="UP000000238"/>
    </source>
</evidence>
<evidence type="ECO:0000259" key="6">
    <source>
        <dbReference type="Pfam" id="PF08281"/>
    </source>
</evidence>
<dbReference type="AlphaFoldDB" id="Q2SER0"/>
<dbReference type="eggNOG" id="COG1595">
    <property type="taxonomic scope" value="Bacteria"/>
</dbReference>
<sequence length="191" mass="21674">MNSIQEPSLKTATDTDWSVELSPLLRRIVDQDRAALKRLYDLTGARLMGVAMRILQDEGEAADLLQEVYMKLWRQASQYSGAGSAWGWLCVLTRNAALDKLKSRQRKREDLMDDVEPLMADLAGEGCGLADQEGMRQCLEKLNEEPRKAILLSYIHGYSHGELETRLERPLGTIKAWIRRGLQELKQCLEA</sequence>
<dbReference type="Gene3D" id="1.10.10.10">
    <property type="entry name" value="Winged helix-like DNA-binding domain superfamily/Winged helix DNA-binding domain"/>
    <property type="match status" value="1"/>
</dbReference>
<keyword evidence="3" id="KW-0731">Sigma factor</keyword>
<dbReference type="SUPFAM" id="SSF88946">
    <property type="entry name" value="Sigma2 domain of RNA polymerase sigma factors"/>
    <property type="match status" value="1"/>
</dbReference>
<dbReference type="EMBL" id="CP000155">
    <property type="protein sequence ID" value="ABC30864.1"/>
    <property type="molecule type" value="Genomic_DNA"/>
</dbReference>
<keyword evidence="2" id="KW-0805">Transcription regulation</keyword>
<dbReference type="GO" id="GO:0000428">
    <property type="term" value="C:DNA-directed RNA polymerase complex"/>
    <property type="evidence" value="ECO:0007669"/>
    <property type="project" value="UniProtKB-KW"/>
</dbReference>
<dbReference type="Proteomes" id="UP000000238">
    <property type="component" value="Chromosome"/>
</dbReference>
<gene>
    <name evidence="7" type="ordered locus">HCH_04155</name>
</gene>
<dbReference type="InterPro" id="IPR013325">
    <property type="entry name" value="RNA_pol_sigma_r2"/>
</dbReference>
<keyword evidence="7" id="KW-0240">DNA-directed RNA polymerase</keyword>
<comment type="similarity">
    <text evidence="1">Belongs to the sigma-70 factor family. ECF subfamily.</text>
</comment>
<name>Q2SER0_HAHCH</name>
<keyword evidence="4" id="KW-0804">Transcription</keyword>
<evidence type="ECO:0000256" key="3">
    <source>
        <dbReference type="ARBA" id="ARBA00023082"/>
    </source>
</evidence>
<evidence type="ECO:0000313" key="7">
    <source>
        <dbReference type="EMBL" id="ABC30864.1"/>
    </source>
</evidence>
<dbReference type="GO" id="GO:0016987">
    <property type="term" value="F:sigma factor activity"/>
    <property type="evidence" value="ECO:0007669"/>
    <property type="project" value="UniProtKB-KW"/>
</dbReference>
<dbReference type="InterPro" id="IPR007627">
    <property type="entry name" value="RNA_pol_sigma70_r2"/>
</dbReference>
<evidence type="ECO:0000256" key="1">
    <source>
        <dbReference type="ARBA" id="ARBA00010641"/>
    </source>
</evidence>
<dbReference type="InterPro" id="IPR013249">
    <property type="entry name" value="RNA_pol_sigma70_r4_t2"/>
</dbReference>
<dbReference type="Pfam" id="PF04542">
    <property type="entry name" value="Sigma70_r2"/>
    <property type="match status" value="1"/>
</dbReference>
<evidence type="ECO:0000256" key="2">
    <source>
        <dbReference type="ARBA" id="ARBA00023015"/>
    </source>
</evidence>
<reference evidence="7 8" key="1">
    <citation type="journal article" date="2005" name="Nucleic Acids Res.">
        <title>Genomic blueprint of Hahella chejuensis, a marine microbe producing an algicidal agent.</title>
        <authorList>
            <person name="Jeong H."/>
            <person name="Yim J.H."/>
            <person name="Lee C."/>
            <person name="Choi S.-H."/>
            <person name="Park Y.K."/>
            <person name="Yoon S.H."/>
            <person name="Hur C.-G."/>
            <person name="Kang H.-Y."/>
            <person name="Kim D."/>
            <person name="Lee H.H."/>
            <person name="Park K.H."/>
            <person name="Park S.-H."/>
            <person name="Park H.-S."/>
            <person name="Lee H.K."/>
            <person name="Oh T.K."/>
            <person name="Kim J.F."/>
        </authorList>
    </citation>
    <scope>NUCLEOTIDE SEQUENCE [LARGE SCALE GENOMIC DNA]</scope>
    <source>
        <strain evidence="7 8">KCTC 2396</strain>
    </source>
</reference>
<dbReference type="STRING" id="349521.HCH_04155"/>
<feature type="domain" description="RNA polymerase sigma factor 70 region 4 type 2" evidence="6">
    <location>
        <begin position="135"/>
        <end position="185"/>
    </location>
</feature>
<dbReference type="Pfam" id="PF08281">
    <property type="entry name" value="Sigma70_r4_2"/>
    <property type="match status" value="1"/>
</dbReference>
<dbReference type="SUPFAM" id="SSF88659">
    <property type="entry name" value="Sigma3 and sigma4 domains of RNA polymerase sigma factors"/>
    <property type="match status" value="1"/>
</dbReference>
<dbReference type="PANTHER" id="PTHR43133:SF62">
    <property type="entry name" value="RNA POLYMERASE SIGMA FACTOR SIGZ"/>
    <property type="match status" value="1"/>
</dbReference>
<dbReference type="GO" id="GO:0006352">
    <property type="term" value="P:DNA-templated transcription initiation"/>
    <property type="evidence" value="ECO:0007669"/>
    <property type="project" value="InterPro"/>
</dbReference>
<dbReference type="InterPro" id="IPR036388">
    <property type="entry name" value="WH-like_DNA-bd_sf"/>
</dbReference>
<feature type="domain" description="RNA polymerase sigma-70 region 2" evidence="5">
    <location>
        <begin position="40"/>
        <end position="106"/>
    </location>
</feature>
<dbReference type="KEGG" id="hch:HCH_04155"/>
<dbReference type="InterPro" id="IPR014284">
    <property type="entry name" value="RNA_pol_sigma-70_dom"/>
</dbReference>
<protein>
    <submittedName>
        <fullName evidence="7">DNA-directed RNA polymerase specialized sigma subunit sigma24-like protein</fullName>
    </submittedName>
</protein>
<evidence type="ECO:0000259" key="5">
    <source>
        <dbReference type="Pfam" id="PF04542"/>
    </source>
</evidence>
<dbReference type="HOGENOM" id="CLU_047691_9_3_6"/>
<accession>Q2SER0</accession>
<organism evidence="7 8">
    <name type="scientific">Hahella chejuensis (strain KCTC 2396)</name>
    <dbReference type="NCBI Taxonomy" id="349521"/>
    <lineage>
        <taxon>Bacteria</taxon>
        <taxon>Pseudomonadati</taxon>
        <taxon>Pseudomonadota</taxon>
        <taxon>Gammaproteobacteria</taxon>
        <taxon>Oceanospirillales</taxon>
        <taxon>Hahellaceae</taxon>
        <taxon>Hahella</taxon>
    </lineage>
</organism>
<dbReference type="NCBIfam" id="TIGR02937">
    <property type="entry name" value="sigma70-ECF"/>
    <property type="match status" value="1"/>
</dbReference>
<dbReference type="InterPro" id="IPR013324">
    <property type="entry name" value="RNA_pol_sigma_r3/r4-like"/>
</dbReference>
<keyword evidence="8" id="KW-1185">Reference proteome</keyword>